<accession>A0A026WLC8</accession>
<protein>
    <submittedName>
        <fullName evidence="2">Uncharacterized protein</fullName>
    </submittedName>
</protein>
<name>A0A026WLC8_OOCBI</name>
<feature type="compositionally biased region" description="Low complexity" evidence="1">
    <location>
        <begin position="126"/>
        <end position="139"/>
    </location>
</feature>
<dbReference type="Proteomes" id="UP000053097">
    <property type="component" value="Unassembled WGS sequence"/>
</dbReference>
<reference evidence="2 3" key="1">
    <citation type="journal article" date="2014" name="Curr. Biol.">
        <title>The genome of the clonal raider ant Cerapachys biroi.</title>
        <authorList>
            <person name="Oxley P.R."/>
            <person name="Ji L."/>
            <person name="Fetter-Pruneda I."/>
            <person name="McKenzie S.K."/>
            <person name="Li C."/>
            <person name="Hu H."/>
            <person name="Zhang G."/>
            <person name="Kronauer D.J."/>
        </authorList>
    </citation>
    <scope>NUCLEOTIDE SEQUENCE [LARGE SCALE GENOMIC DNA]</scope>
</reference>
<feature type="region of interest" description="Disordered" evidence="1">
    <location>
        <begin position="100"/>
        <end position="143"/>
    </location>
</feature>
<feature type="region of interest" description="Disordered" evidence="1">
    <location>
        <begin position="1"/>
        <end position="23"/>
    </location>
</feature>
<sequence>MTDHEPDQRSREEMSSLSDGVGDSGIIVLDATLDASTTDDAEWEISGGPPSPCDVSFLNDNVLINGRSNLSRTPRNHKHRIQFDDTATRTFEYPSEASILESEASSVDGETSSSVEQQSTPSNNKTSSTTGSTTSMPSLLGGGGLASYTPSKVDLTSEGFELGITRAVPMVVSTSTASIEQTENSSEVEYLRPAQDAGAWGSETTGDLLY</sequence>
<keyword evidence="3" id="KW-1185">Reference proteome</keyword>
<evidence type="ECO:0000256" key="1">
    <source>
        <dbReference type="SAM" id="MobiDB-lite"/>
    </source>
</evidence>
<evidence type="ECO:0000313" key="2">
    <source>
        <dbReference type="EMBL" id="EZA56857.1"/>
    </source>
</evidence>
<dbReference type="OMA" id="KSGTHET"/>
<feature type="compositionally biased region" description="Basic and acidic residues" evidence="1">
    <location>
        <begin position="1"/>
        <end position="14"/>
    </location>
</feature>
<dbReference type="AlphaFoldDB" id="A0A026WLC8"/>
<dbReference type="STRING" id="2015173.A0A026WLC8"/>
<feature type="compositionally biased region" description="Polar residues" evidence="1">
    <location>
        <begin position="108"/>
        <end position="125"/>
    </location>
</feature>
<proteinExistence type="predicted"/>
<evidence type="ECO:0000313" key="3">
    <source>
        <dbReference type="Proteomes" id="UP000053097"/>
    </source>
</evidence>
<dbReference type="EMBL" id="KK107154">
    <property type="protein sequence ID" value="EZA56857.1"/>
    <property type="molecule type" value="Genomic_DNA"/>
</dbReference>
<gene>
    <name evidence="2" type="ORF">X777_02708</name>
</gene>
<organism evidence="2 3">
    <name type="scientific">Ooceraea biroi</name>
    <name type="common">Clonal raider ant</name>
    <name type="synonym">Cerapachys biroi</name>
    <dbReference type="NCBI Taxonomy" id="2015173"/>
    <lineage>
        <taxon>Eukaryota</taxon>
        <taxon>Metazoa</taxon>
        <taxon>Ecdysozoa</taxon>
        <taxon>Arthropoda</taxon>
        <taxon>Hexapoda</taxon>
        <taxon>Insecta</taxon>
        <taxon>Pterygota</taxon>
        <taxon>Neoptera</taxon>
        <taxon>Endopterygota</taxon>
        <taxon>Hymenoptera</taxon>
        <taxon>Apocrita</taxon>
        <taxon>Aculeata</taxon>
        <taxon>Formicoidea</taxon>
        <taxon>Formicidae</taxon>
        <taxon>Dorylinae</taxon>
        <taxon>Ooceraea</taxon>
    </lineage>
</organism>
<dbReference type="OrthoDB" id="6517071at2759"/>